<dbReference type="GO" id="GO:0005886">
    <property type="term" value="C:plasma membrane"/>
    <property type="evidence" value="ECO:0007669"/>
    <property type="project" value="UniProtKB-SubCell"/>
</dbReference>
<dbReference type="EMBL" id="BJHW01000002">
    <property type="protein sequence ID" value="GDY59723.1"/>
    <property type="molecule type" value="Genomic_DNA"/>
</dbReference>
<sequence>MSSPLYTKFLADSRRGLIAWAVGCAVVGMGYASTYPEQKNNTDSMPAAFRESLHVDATAAGYLQATVFGLILPLLAMIYGITAGLRATASDEESGQMDLLLAHPATRTKLVVQRFAGAVTGALVICTVVWLALLAIRDGAELNSVTPVELLAQCVNLLLLCVTFAALAFGAGTAFGSKVAVLASSIVVGVIAYMGNSLYTQVGDGIKYVSPMYYYIGGEPLRNGFQWGDIAVLVILSAVFLAVGTVRFNRRDVNC</sequence>
<organism evidence="2 3">
    <name type="scientific">Streptomyces violaceusniger</name>
    <dbReference type="NCBI Taxonomy" id="68280"/>
    <lineage>
        <taxon>Bacteria</taxon>
        <taxon>Bacillati</taxon>
        <taxon>Actinomycetota</taxon>
        <taxon>Actinomycetes</taxon>
        <taxon>Kitasatosporales</taxon>
        <taxon>Streptomycetaceae</taxon>
        <taxon>Streptomyces</taxon>
        <taxon>Streptomyces violaceusniger group</taxon>
    </lineage>
</organism>
<accession>A0A4D4LNV1</accession>
<dbReference type="GO" id="GO:0140359">
    <property type="term" value="F:ABC-type transporter activity"/>
    <property type="evidence" value="ECO:0007669"/>
    <property type="project" value="InterPro"/>
</dbReference>
<comment type="caution">
    <text evidence="2">The sequence shown here is derived from an EMBL/GenBank/DDBJ whole genome shotgun (WGS) entry which is preliminary data.</text>
</comment>
<name>A0A4D4LNV1_STRVO</name>
<evidence type="ECO:0000313" key="2">
    <source>
        <dbReference type="EMBL" id="GDY59723.1"/>
    </source>
</evidence>
<gene>
    <name evidence="2" type="ORF">SVIO_103460</name>
</gene>
<dbReference type="AlphaFoldDB" id="A0A4D4LNV1"/>
<keyword evidence="3" id="KW-1185">Reference proteome</keyword>
<evidence type="ECO:0000256" key="1">
    <source>
        <dbReference type="SAM" id="Phobius"/>
    </source>
</evidence>
<keyword evidence="1" id="KW-1133">Transmembrane helix</keyword>
<feature type="transmembrane region" description="Helical" evidence="1">
    <location>
        <begin position="115"/>
        <end position="136"/>
    </location>
</feature>
<dbReference type="PANTHER" id="PTHR37305:SF1">
    <property type="entry name" value="MEMBRANE PROTEIN"/>
    <property type="match status" value="1"/>
</dbReference>
<reference evidence="2 3" key="1">
    <citation type="journal article" date="2020" name="Int. J. Syst. Evol. Microbiol.">
        <title>Reclassification of Streptomyces castelarensis and Streptomyces sporoclivatus as later heterotypic synonyms of Streptomyces antimycoticus.</title>
        <authorList>
            <person name="Komaki H."/>
            <person name="Tamura T."/>
        </authorList>
    </citation>
    <scope>NUCLEOTIDE SEQUENCE [LARGE SCALE GENOMIC DNA]</scope>
    <source>
        <strain evidence="2 3">NBRC 13459</strain>
    </source>
</reference>
<protein>
    <recommendedName>
        <fullName evidence="4">ABC transporter permease</fullName>
    </recommendedName>
</protein>
<dbReference type="Pfam" id="PF12679">
    <property type="entry name" value="ABC2_membrane_2"/>
    <property type="match status" value="1"/>
</dbReference>
<feature type="transmembrane region" description="Helical" evidence="1">
    <location>
        <begin position="179"/>
        <end position="199"/>
    </location>
</feature>
<evidence type="ECO:0000313" key="3">
    <source>
        <dbReference type="Proteomes" id="UP000301309"/>
    </source>
</evidence>
<feature type="transmembrane region" description="Helical" evidence="1">
    <location>
        <begin position="230"/>
        <end position="248"/>
    </location>
</feature>
<proteinExistence type="predicted"/>
<evidence type="ECO:0008006" key="4">
    <source>
        <dbReference type="Google" id="ProtNLM"/>
    </source>
</evidence>
<keyword evidence="1" id="KW-0812">Transmembrane</keyword>
<keyword evidence="1" id="KW-0472">Membrane</keyword>
<dbReference type="RefSeq" id="WP_137981834.1">
    <property type="nucleotide sequence ID" value="NZ_BAAASO010000012.1"/>
</dbReference>
<dbReference type="PANTHER" id="PTHR37305">
    <property type="entry name" value="INTEGRAL MEMBRANE PROTEIN-RELATED"/>
    <property type="match status" value="1"/>
</dbReference>
<feature type="transmembrane region" description="Helical" evidence="1">
    <location>
        <begin position="148"/>
        <end position="172"/>
    </location>
</feature>
<feature type="transmembrane region" description="Helical" evidence="1">
    <location>
        <begin position="59"/>
        <end position="81"/>
    </location>
</feature>
<dbReference type="OrthoDB" id="3686802at2"/>
<dbReference type="Proteomes" id="UP000301309">
    <property type="component" value="Unassembled WGS sequence"/>
</dbReference>